<accession>A0ABP0HBY9</accession>
<keyword evidence="3" id="KW-1185">Reference proteome</keyword>
<dbReference type="Proteomes" id="UP001642464">
    <property type="component" value="Unassembled WGS sequence"/>
</dbReference>
<sequence>MDSAVDVTEAVSSVERAAQSFVTTTAVASAPQATTMTKNEPNDDSAVKRFQLSVTLNVAISSDARIDIALANSTGFFVAHEPDAVLQDGRSEQFEALRNQALHAVGEALYERAIAGHDQQVAKRPRSNVHQSDAGPPFVGTATLKVQGSAKELIRELTPQQLQHGDVDPNTGQQLTGLMLLVAVLARRYAPLEAENTTKSIAEFLSFRRQPGEAIDSVLVRFDILRNRANVRAGFAVNWTGLSWLLLQSLGLNAEMWDRLLAPLGGQMPQNEHELGGLMERIRRLFHLKEGRMQYHGHQGAMGDPGQFFTEGYFPTFAPEGAAGSAFLAGGPSPPDPWSSYVQSGHSPLNSSPDPNACCGPMSSHAFQADRADQAVCCPTCGMYFQDDGFSTDTSSDDGTEMMSDDQIDPSEAYLQYAFARKRWRRVSNKFPRRYRKHGKGSRGFGKGFKPSSYAAFLPPNAFAGGKGFGGGKKGGKQGFKRNPKDKNGQTLKCNICQSEEHLWRNCPKRNQQGEGTFATDSASGLPFNSGFASTNHNQLALVPSVLWGGSNQATALPGVHFFGTELENLRSVSENAASVVSATSSSRKRTPAERPEPSTPSGAPSKTVPRWSPSFFPDASAVCSAASSPCQAEVEPLLPDAPEPSSPPPQEPAPSRTFVLGAGSSTMPDPHVPEASPSVDPTSHQCQEDACVSQEKERVRDQSIRGLHNVLLGLGRQAEDHDAFQYHTGTSTVGSEQSHGPVPQQSNSATGLSSHGHGSGSFPWWEANDKPSESVSAPQAAYHLRTRRQNGEVGLLVDPGAHDNLIGEATAQQMCEELNTQLRLRNMDKPLPVEGVGKSAQVANKAACIPMAVMDVSGTKTDATYTAPIIQGSLLPPLLGNRTLRKMQVIMDCGTGKLIVPGPGSIAITISEAPRRAENLAWIFSDKAGLRQRLLQELNFRTVHFHYDLHSRSQCQKLLNELALQKPMLLWIRMSLQMPAKGQPESQDIAVWPSATGHMSRIPTMIPVSGLLPALCLKELPVNEGPHILAMVAFQPVLIQRRVDAEVQVETPGAASGSADGAVVIPAEGERGIAEAEIPEGGALRQVEISLPPGGEHLLRVIKGYEDFDPQREVLFMLKPGFGLKDAPRLWLMALKRVLAKIGVI</sequence>
<feature type="compositionally biased region" description="Pro residues" evidence="1">
    <location>
        <begin position="640"/>
        <end position="653"/>
    </location>
</feature>
<feature type="region of interest" description="Disordered" evidence="1">
    <location>
        <begin position="472"/>
        <end position="491"/>
    </location>
</feature>
<feature type="non-terminal residue" evidence="2">
    <location>
        <position position="1146"/>
    </location>
</feature>
<feature type="compositionally biased region" description="Polar residues" evidence="1">
    <location>
        <begin position="730"/>
        <end position="751"/>
    </location>
</feature>
<feature type="region of interest" description="Disordered" evidence="1">
    <location>
        <begin position="730"/>
        <end position="779"/>
    </location>
</feature>
<name>A0ABP0HBY9_9DINO</name>
<organism evidence="2 3">
    <name type="scientific">Durusdinium trenchii</name>
    <dbReference type="NCBI Taxonomy" id="1381693"/>
    <lineage>
        <taxon>Eukaryota</taxon>
        <taxon>Sar</taxon>
        <taxon>Alveolata</taxon>
        <taxon>Dinophyceae</taxon>
        <taxon>Suessiales</taxon>
        <taxon>Symbiodiniaceae</taxon>
        <taxon>Durusdinium</taxon>
    </lineage>
</organism>
<proteinExistence type="predicted"/>
<comment type="caution">
    <text evidence="2">The sequence shown here is derived from an EMBL/GenBank/DDBJ whole genome shotgun (WGS) entry which is preliminary data.</text>
</comment>
<evidence type="ECO:0000313" key="2">
    <source>
        <dbReference type="EMBL" id="CAK8987555.1"/>
    </source>
</evidence>
<gene>
    <name evidence="2" type="ORF">SCF082_LOCUS1028</name>
</gene>
<protein>
    <submittedName>
        <fullName evidence="2">Uncharacterized protein</fullName>
    </submittedName>
</protein>
<reference evidence="2 3" key="1">
    <citation type="submission" date="2024-02" db="EMBL/GenBank/DDBJ databases">
        <authorList>
            <person name="Chen Y."/>
            <person name="Shah S."/>
            <person name="Dougan E. K."/>
            <person name="Thang M."/>
            <person name="Chan C."/>
        </authorList>
    </citation>
    <scope>NUCLEOTIDE SEQUENCE [LARGE SCALE GENOMIC DNA]</scope>
</reference>
<feature type="region of interest" description="Disordered" evidence="1">
    <location>
        <begin position="634"/>
        <end position="695"/>
    </location>
</feature>
<feature type="region of interest" description="Disordered" evidence="1">
    <location>
        <begin position="581"/>
        <end position="612"/>
    </location>
</feature>
<evidence type="ECO:0000313" key="3">
    <source>
        <dbReference type="Proteomes" id="UP001642464"/>
    </source>
</evidence>
<dbReference type="EMBL" id="CAXAMM010000457">
    <property type="protein sequence ID" value="CAK8987555.1"/>
    <property type="molecule type" value="Genomic_DNA"/>
</dbReference>
<evidence type="ECO:0000256" key="1">
    <source>
        <dbReference type="SAM" id="MobiDB-lite"/>
    </source>
</evidence>